<keyword evidence="6" id="KW-0808">Transferase</keyword>
<keyword evidence="3" id="KW-0963">Cytoplasm</keyword>
<dbReference type="GO" id="GO:0005524">
    <property type="term" value="F:ATP binding"/>
    <property type="evidence" value="ECO:0007669"/>
    <property type="project" value="UniProtKB-UniRule"/>
</dbReference>
<feature type="region of interest" description="Disordered" evidence="15">
    <location>
        <begin position="322"/>
        <end position="369"/>
    </location>
</feature>
<dbReference type="FunFam" id="1.10.510.10:FF:000372">
    <property type="entry name" value="MAP3K epsilon protein kinase 1"/>
    <property type="match status" value="1"/>
</dbReference>
<keyword evidence="9 14" id="KW-0067">ATP-binding</keyword>
<dbReference type="PANTHER" id="PTHR24361:SF433">
    <property type="entry name" value="PROTEIN KINASE DOMAIN-CONTAINING PROTEIN"/>
    <property type="match status" value="1"/>
</dbReference>
<evidence type="ECO:0000256" key="11">
    <source>
        <dbReference type="ARBA" id="ARBA00023306"/>
    </source>
</evidence>
<gene>
    <name evidence="17" type="ORF">SVIM_LOCUS293560</name>
</gene>
<dbReference type="Gene3D" id="1.10.510.10">
    <property type="entry name" value="Transferase(Phosphotransferase) domain 1"/>
    <property type="match status" value="1"/>
</dbReference>
<evidence type="ECO:0000256" key="1">
    <source>
        <dbReference type="ARBA" id="ARBA00004267"/>
    </source>
</evidence>
<dbReference type="AlphaFoldDB" id="A0A6N2M141"/>
<evidence type="ECO:0000256" key="6">
    <source>
        <dbReference type="ARBA" id="ARBA00022679"/>
    </source>
</evidence>
<evidence type="ECO:0000313" key="17">
    <source>
        <dbReference type="EMBL" id="VFU46360.1"/>
    </source>
</evidence>
<dbReference type="GO" id="GO:0005815">
    <property type="term" value="C:microtubule organizing center"/>
    <property type="evidence" value="ECO:0007669"/>
    <property type="project" value="UniProtKB-SubCell"/>
</dbReference>
<evidence type="ECO:0000256" key="15">
    <source>
        <dbReference type="SAM" id="MobiDB-lite"/>
    </source>
</evidence>
<dbReference type="InterPro" id="IPR011009">
    <property type="entry name" value="Kinase-like_dom_sf"/>
</dbReference>
<keyword evidence="7 14" id="KW-0547">Nucleotide-binding</keyword>
<dbReference type="InterPro" id="IPR017441">
    <property type="entry name" value="Protein_kinase_ATP_BS"/>
</dbReference>
<dbReference type="GO" id="GO:0051301">
    <property type="term" value="P:cell division"/>
    <property type="evidence" value="ECO:0007669"/>
    <property type="project" value="UniProtKB-KW"/>
</dbReference>
<feature type="compositionally biased region" description="Polar residues" evidence="15">
    <location>
        <begin position="462"/>
        <end position="474"/>
    </location>
</feature>
<proteinExistence type="predicted"/>
<evidence type="ECO:0000256" key="5">
    <source>
        <dbReference type="ARBA" id="ARBA00022618"/>
    </source>
</evidence>
<dbReference type="Pfam" id="PF00069">
    <property type="entry name" value="Pkinase"/>
    <property type="match status" value="1"/>
</dbReference>
<feature type="compositionally biased region" description="Basic and acidic residues" evidence="15">
    <location>
        <begin position="352"/>
        <end position="365"/>
    </location>
</feature>
<evidence type="ECO:0000256" key="14">
    <source>
        <dbReference type="PROSITE-ProRule" id="PRU10141"/>
    </source>
</evidence>
<dbReference type="Gene3D" id="1.25.10.10">
    <property type="entry name" value="Leucine-rich Repeat Variant"/>
    <property type="match status" value="1"/>
</dbReference>
<feature type="compositionally biased region" description="Basic and acidic residues" evidence="15">
    <location>
        <begin position="325"/>
        <end position="345"/>
    </location>
</feature>
<evidence type="ECO:0000259" key="16">
    <source>
        <dbReference type="PROSITE" id="PS50011"/>
    </source>
</evidence>
<protein>
    <recommendedName>
        <fullName evidence="2">non-specific serine/threonine protein kinase</fullName>
        <ecNumber evidence="2">2.7.11.1</ecNumber>
    </recommendedName>
</protein>
<evidence type="ECO:0000256" key="10">
    <source>
        <dbReference type="ARBA" id="ARBA00023212"/>
    </source>
</evidence>
<evidence type="ECO:0000256" key="9">
    <source>
        <dbReference type="ARBA" id="ARBA00022840"/>
    </source>
</evidence>
<dbReference type="GO" id="GO:0005737">
    <property type="term" value="C:cytoplasm"/>
    <property type="evidence" value="ECO:0007669"/>
    <property type="project" value="TreeGrafter"/>
</dbReference>
<comment type="catalytic activity">
    <reaction evidence="13">
        <text>L-seryl-[protein] + ATP = O-phospho-L-seryl-[protein] + ADP + H(+)</text>
        <dbReference type="Rhea" id="RHEA:17989"/>
        <dbReference type="Rhea" id="RHEA-COMP:9863"/>
        <dbReference type="Rhea" id="RHEA-COMP:11604"/>
        <dbReference type="ChEBI" id="CHEBI:15378"/>
        <dbReference type="ChEBI" id="CHEBI:29999"/>
        <dbReference type="ChEBI" id="CHEBI:30616"/>
        <dbReference type="ChEBI" id="CHEBI:83421"/>
        <dbReference type="ChEBI" id="CHEBI:456216"/>
        <dbReference type="EC" id="2.7.11.1"/>
    </reaction>
</comment>
<dbReference type="CDD" id="cd06627">
    <property type="entry name" value="STKc_Cdc7_like"/>
    <property type="match status" value="1"/>
</dbReference>
<feature type="compositionally biased region" description="Basic and acidic residues" evidence="15">
    <location>
        <begin position="475"/>
        <end position="498"/>
    </location>
</feature>
<evidence type="ECO:0000256" key="4">
    <source>
        <dbReference type="ARBA" id="ARBA00022527"/>
    </source>
</evidence>
<dbReference type="GO" id="GO:0004674">
    <property type="term" value="F:protein serine/threonine kinase activity"/>
    <property type="evidence" value="ECO:0007669"/>
    <property type="project" value="UniProtKB-KW"/>
</dbReference>
<evidence type="ECO:0000256" key="12">
    <source>
        <dbReference type="ARBA" id="ARBA00047899"/>
    </source>
</evidence>
<accession>A0A6N2M141</accession>
<feature type="region of interest" description="Disordered" evidence="15">
    <location>
        <begin position="462"/>
        <end position="508"/>
    </location>
</feature>
<dbReference type="PANTHER" id="PTHR24361">
    <property type="entry name" value="MITOGEN-ACTIVATED KINASE KINASE KINASE"/>
    <property type="match status" value="1"/>
</dbReference>
<evidence type="ECO:0000256" key="8">
    <source>
        <dbReference type="ARBA" id="ARBA00022777"/>
    </source>
</evidence>
<dbReference type="PROSITE" id="PS00107">
    <property type="entry name" value="PROTEIN_KINASE_ATP"/>
    <property type="match status" value="1"/>
</dbReference>
<dbReference type="EMBL" id="CAADRP010001641">
    <property type="protein sequence ID" value="VFU46360.1"/>
    <property type="molecule type" value="Genomic_DNA"/>
</dbReference>
<reference evidence="17" key="1">
    <citation type="submission" date="2019-03" db="EMBL/GenBank/DDBJ databases">
        <authorList>
            <person name="Mank J."/>
            <person name="Almeida P."/>
        </authorList>
    </citation>
    <scope>NUCLEOTIDE SEQUENCE</scope>
    <source>
        <strain evidence="17">78183</strain>
    </source>
</reference>
<comment type="subcellular location">
    <subcellularLocation>
        <location evidence="1">Cytoplasm</location>
        <location evidence="1">Cytoskeleton</location>
        <location evidence="1">Microtubule organizing center</location>
    </subcellularLocation>
</comment>
<feature type="region of interest" description="Disordered" evidence="15">
    <location>
        <begin position="414"/>
        <end position="433"/>
    </location>
</feature>
<comment type="catalytic activity">
    <reaction evidence="12">
        <text>L-threonyl-[protein] + ATP = O-phospho-L-threonyl-[protein] + ADP + H(+)</text>
        <dbReference type="Rhea" id="RHEA:46608"/>
        <dbReference type="Rhea" id="RHEA-COMP:11060"/>
        <dbReference type="Rhea" id="RHEA-COMP:11605"/>
        <dbReference type="ChEBI" id="CHEBI:15378"/>
        <dbReference type="ChEBI" id="CHEBI:30013"/>
        <dbReference type="ChEBI" id="CHEBI:30616"/>
        <dbReference type="ChEBI" id="CHEBI:61977"/>
        <dbReference type="ChEBI" id="CHEBI:456216"/>
        <dbReference type="EC" id="2.7.11.1"/>
    </reaction>
</comment>
<dbReference type="InterPro" id="IPR008271">
    <property type="entry name" value="Ser/Thr_kinase_AS"/>
</dbReference>
<organism evidence="17">
    <name type="scientific">Salix viminalis</name>
    <name type="common">Common osier</name>
    <name type="synonym">Basket willow</name>
    <dbReference type="NCBI Taxonomy" id="40686"/>
    <lineage>
        <taxon>Eukaryota</taxon>
        <taxon>Viridiplantae</taxon>
        <taxon>Streptophyta</taxon>
        <taxon>Embryophyta</taxon>
        <taxon>Tracheophyta</taxon>
        <taxon>Spermatophyta</taxon>
        <taxon>Magnoliopsida</taxon>
        <taxon>eudicotyledons</taxon>
        <taxon>Gunneridae</taxon>
        <taxon>Pentapetalae</taxon>
        <taxon>rosids</taxon>
        <taxon>fabids</taxon>
        <taxon>Malpighiales</taxon>
        <taxon>Salicaceae</taxon>
        <taxon>Saliceae</taxon>
        <taxon>Salix</taxon>
    </lineage>
</organism>
<dbReference type="PROSITE" id="PS50011">
    <property type="entry name" value="PROTEIN_KINASE_DOM"/>
    <property type="match status" value="1"/>
</dbReference>
<dbReference type="InterPro" id="IPR053235">
    <property type="entry name" value="Ser_Thr_kinase"/>
</dbReference>
<dbReference type="SUPFAM" id="SSF56112">
    <property type="entry name" value="Protein kinase-like (PK-like)"/>
    <property type="match status" value="1"/>
</dbReference>
<dbReference type="SUPFAM" id="SSF48371">
    <property type="entry name" value="ARM repeat"/>
    <property type="match status" value="1"/>
</dbReference>
<evidence type="ECO:0000256" key="13">
    <source>
        <dbReference type="ARBA" id="ARBA00048679"/>
    </source>
</evidence>
<dbReference type="PRINTS" id="PR00109">
    <property type="entry name" value="TYRKINASE"/>
</dbReference>
<feature type="domain" description="Protein kinase" evidence="16">
    <location>
        <begin position="20"/>
        <end position="274"/>
    </location>
</feature>
<dbReference type="InterPro" id="IPR001245">
    <property type="entry name" value="Ser-Thr/Tyr_kinase_cat_dom"/>
</dbReference>
<keyword evidence="5" id="KW-0132">Cell division</keyword>
<evidence type="ECO:0000256" key="7">
    <source>
        <dbReference type="ARBA" id="ARBA00022741"/>
    </source>
</evidence>
<dbReference type="InterPro" id="IPR016024">
    <property type="entry name" value="ARM-type_fold"/>
</dbReference>
<dbReference type="EC" id="2.7.11.1" evidence="2"/>
<keyword evidence="8" id="KW-0418">Kinase</keyword>
<feature type="binding site" evidence="14">
    <location>
        <position position="49"/>
    </location>
    <ligand>
        <name>ATP</name>
        <dbReference type="ChEBI" id="CHEBI:30616"/>
    </ligand>
</feature>
<dbReference type="InterPro" id="IPR000719">
    <property type="entry name" value="Prot_kinase_dom"/>
</dbReference>
<keyword evidence="10" id="KW-0206">Cytoskeleton</keyword>
<evidence type="ECO:0000256" key="3">
    <source>
        <dbReference type="ARBA" id="ARBA00022490"/>
    </source>
</evidence>
<evidence type="ECO:0000256" key="2">
    <source>
        <dbReference type="ARBA" id="ARBA00012513"/>
    </source>
</evidence>
<keyword evidence="4" id="KW-0723">Serine/threonine-protein kinase</keyword>
<dbReference type="PROSITE" id="PS00108">
    <property type="entry name" value="PROTEIN_KINASE_ST"/>
    <property type="match status" value="1"/>
</dbReference>
<sequence length="738" mass="81217">MSRQTTSSHFHKSKTLDNKYMLGDEIGKGAYGRVYKGLDLENGDFVAIKQFSLENIAQEDLNIIMQEIDLLKNLNHKNIVKYLGSLKTKTHLHIILEYVENGSLANIIKPNKFGPFPESLVAVYIAQVLEGLVYLHEQGVIHRDIKGANILTTKEGLVKLADFGVATKLTEADVNTHSVVGTPYWMAPEVIEMSGVCAASDIWSVGCTVIELLTCVPPYYDLQPMPALFRIVQDDRPPIPDSLSPDITDFLHQCFKKDATQRPDAKTLLSHPWILNSRRALNSFRPIRSIQEDVSVDAEILNGDNQSTVRISSDKTKASVADFKAGSRKETLPDSEDVSKSDKNISSDGDVVVERNDKSEDDLHSDQVPTLAIQENSSLKTSSDRLSTSKVVAASPSLHGSMPLHDQNENLTNVDMESPNARGKNIDRRNGGKTISAHVENGSFGFAARNQDNGFQKAVKTSMTSGGNELSKFSDTPKDASLDDLFHPLDKNPEDRAAEASTSTSASHMNQGNAIVADAGKNDLAAILRATIAQKQMESEMGQANGGGDLFRLMMGVLKDGVIDIDGLDFGEKLPAENLFPLQAVEFSWLVGSLRPEESENVIATSCQKLVSIFHQRPEQKIVFITQHGLLPLMELLEVPKTRVICSVLQLINQIVKDNTDFQENACLVGLIPVVMSFAGPDRPREVRMEAAYFLQQLCQSSSLTLQMFIACQGIPILVGFLEADYAKHSYRWHVAGL</sequence>
<keyword evidence="11" id="KW-0131">Cell cycle</keyword>
<name>A0A6N2M141_SALVM</name>
<dbReference type="SMART" id="SM00220">
    <property type="entry name" value="S_TKc"/>
    <property type="match status" value="1"/>
</dbReference>
<dbReference type="InterPro" id="IPR011989">
    <property type="entry name" value="ARM-like"/>
</dbReference>